<feature type="region of interest" description="Disordered" evidence="1">
    <location>
        <begin position="284"/>
        <end position="311"/>
    </location>
</feature>
<reference evidence="2" key="1">
    <citation type="submission" date="2022-10" db="EMBL/GenBank/DDBJ databases">
        <title>Tapping the CABI collections for fungal endophytes: first genome assemblies for Collariella, Neodidymelliopsis, Ascochyta clinopodiicola, Didymella pomorum, Didymosphaeria variabile, Neocosmospora piperis and Neocucurbitaria cava.</title>
        <authorList>
            <person name="Hill R."/>
        </authorList>
    </citation>
    <scope>NUCLEOTIDE SEQUENCE</scope>
    <source>
        <strain evidence="2">IMI 360193</strain>
    </source>
</reference>
<name>A0A9W8WXY1_9PLEO</name>
<keyword evidence="3" id="KW-1185">Reference proteome</keyword>
<dbReference type="AlphaFoldDB" id="A0A9W8WXY1"/>
<sequence>MASSSSLKDVFIADLNAWESFPMDMESLLQSQTLQAAFDRCRESVAHWELGDHDIVSDEASMGHEFMNHVLKPVQIEAMKHLLPEEYQHGNSSFIRRQDRQGKGPDIIFKIPSSGAHQKVRLIGELKFSKTCHIQNQKWGDGLTQERNSMRRVFGQITRDLQLFGLRFAFISTYEETVFLKIVRQVDDTYALLHSPIINNFDPTVFNKSTGKLSSISMRTGLFYLLHRAASEDSATWKFDKSRIEAKNWTIDKTSRKHGLLGYENYESPFVRYTPSRDLAHTAREFESSPIRRADPASIGRQARSAAESQTVAPTLQILVNELSQMNLATGKDTQSAPAQASPSRSDTNVASGDQGTFMLPESNSSMSERAKRLQKRNSRRNGTT</sequence>
<feature type="compositionally biased region" description="Low complexity" evidence="1">
    <location>
        <begin position="335"/>
        <end position="344"/>
    </location>
</feature>
<comment type="caution">
    <text evidence="2">The sequence shown here is derived from an EMBL/GenBank/DDBJ whole genome shotgun (WGS) entry which is preliminary data.</text>
</comment>
<evidence type="ECO:0000256" key="1">
    <source>
        <dbReference type="SAM" id="MobiDB-lite"/>
    </source>
</evidence>
<feature type="compositionally biased region" description="Basic and acidic residues" evidence="1">
    <location>
        <begin position="284"/>
        <end position="295"/>
    </location>
</feature>
<feature type="region of interest" description="Disordered" evidence="1">
    <location>
        <begin position="331"/>
        <end position="385"/>
    </location>
</feature>
<feature type="compositionally biased region" description="Basic residues" evidence="1">
    <location>
        <begin position="373"/>
        <end position="385"/>
    </location>
</feature>
<dbReference type="OrthoDB" id="3796275at2759"/>
<dbReference type="Proteomes" id="UP001140562">
    <property type="component" value="Unassembled WGS sequence"/>
</dbReference>
<evidence type="ECO:0000313" key="3">
    <source>
        <dbReference type="Proteomes" id="UP001140562"/>
    </source>
</evidence>
<dbReference type="EMBL" id="JAPEUV010000054">
    <property type="protein sequence ID" value="KAJ4335985.1"/>
    <property type="molecule type" value="Genomic_DNA"/>
</dbReference>
<evidence type="ECO:0000313" key="2">
    <source>
        <dbReference type="EMBL" id="KAJ4335985.1"/>
    </source>
</evidence>
<gene>
    <name evidence="2" type="ORF">N0V87_005706</name>
</gene>
<proteinExistence type="predicted"/>
<organism evidence="2 3">
    <name type="scientific">Didymella glomerata</name>
    <dbReference type="NCBI Taxonomy" id="749621"/>
    <lineage>
        <taxon>Eukaryota</taxon>
        <taxon>Fungi</taxon>
        <taxon>Dikarya</taxon>
        <taxon>Ascomycota</taxon>
        <taxon>Pezizomycotina</taxon>
        <taxon>Dothideomycetes</taxon>
        <taxon>Pleosporomycetidae</taxon>
        <taxon>Pleosporales</taxon>
        <taxon>Pleosporineae</taxon>
        <taxon>Didymellaceae</taxon>
        <taxon>Didymella</taxon>
    </lineage>
</organism>
<feature type="compositionally biased region" description="Polar residues" evidence="1">
    <location>
        <begin position="345"/>
        <end position="355"/>
    </location>
</feature>
<accession>A0A9W8WXY1</accession>
<protein>
    <submittedName>
        <fullName evidence="2">Uncharacterized protein</fullName>
    </submittedName>
</protein>